<proteinExistence type="predicted"/>
<dbReference type="SUPFAM" id="SSF55770">
    <property type="entry name" value="Profilin (actin-binding protein)"/>
    <property type="match status" value="1"/>
</dbReference>
<dbReference type="GO" id="GO:0003779">
    <property type="term" value="F:actin binding"/>
    <property type="evidence" value="ECO:0007669"/>
    <property type="project" value="InterPro"/>
</dbReference>
<dbReference type="Gene3D" id="3.30.450.30">
    <property type="entry name" value="Dynein light chain 2a, cytoplasmic"/>
    <property type="match status" value="1"/>
</dbReference>
<keyword evidence="2" id="KW-1185">Reference proteome</keyword>
<dbReference type="Pfam" id="PF00235">
    <property type="entry name" value="Profilin"/>
    <property type="match status" value="1"/>
</dbReference>
<sequence>EQLLITLADDKKASNVAIISFDKTVRRSTFELSDEEINKIVWVFGNHGQLLGDGLNFGGKHYEVMKANNERVIGERAGDGGCYLRNVDDKYDYPAALVSPLFDRDCGNDRQCSAYLRYLETYPRDSESVLNDLSGLGCL</sequence>
<dbReference type="InterPro" id="IPR036140">
    <property type="entry name" value="PFN_sf"/>
</dbReference>
<accession>A0AAV5TGF6</accession>
<dbReference type="Proteomes" id="UP001432027">
    <property type="component" value="Unassembled WGS sequence"/>
</dbReference>
<dbReference type="InterPro" id="IPR048278">
    <property type="entry name" value="PFN"/>
</dbReference>
<dbReference type="EMBL" id="BTSX01000004">
    <property type="protein sequence ID" value="GMS93028.1"/>
    <property type="molecule type" value="Genomic_DNA"/>
</dbReference>
<protein>
    <recommendedName>
        <fullName evidence="3">VWFA domain-containing protein</fullName>
    </recommendedName>
</protein>
<evidence type="ECO:0000313" key="2">
    <source>
        <dbReference type="Proteomes" id="UP001432027"/>
    </source>
</evidence>
<gene>
    <name evidence="1" type="ORF">PENTCL1PPCAC_15203</name>
</gene>
<name>A0AAV5TGF6_9BILA</name>
<feature type="non-terminal residue" evidence="1">
    <location>
        <position position="1"/>
    </location>
</feature>
<organism evidence="1 2">
    <name type="scientific">Pristionchus entomophagus</name>
    <dbReference type="NCBI Taxonomy" id="358040"/>
    <lineage>
        <taxon>Eukaryota</taxon>
        <taxon>Metazoa</taxon>
        <taxon>Ecdysozoa</taxon>
        <taxon>Nematoda</taxon>
        <taxon>Chromadorea</taxon>
        <taxon>Rhabditida</taxon>
        <taxon>Rhabditina</taxon>
        <taxon>Diplogasteromorpha</taxon>
        <taxon>Diplogasteroidea</taxon>
        <taxon>Neodiplogasteridae</taxon>
        <taxon>Pristionchus</taxon>
    </lineage>
</organism>
<evidence type="ECO:0008006" key="3">
    <source>
        <dbReference type="Google" id="ProtNLM"/>
    </source>
</evidence>
<dbReference type="AlphaFoldDB" id="A0AAV5TGF6"/>
<reference evidence="1" key="1">
    <citation type="submission" date="2023-10" db="EMBL/GenBank/DDBJ databases">
        <title>Genome assembly of Pristionchus species.</title>
        <authorList>
            <person name="Yoshida K."/>
            <person name="Sommer R.J."/>
        </authorList>
    </citation>
    <scope>NUCLEOTIDE SEQUENCE</scope>
    <source>
        <strain evidence="1">RS0144</strain>
    </source>
</reference>
<comment type="caution">
    <text evidence="1">The sequence shown here is derived from an EMBL/GenBank/DDBJ whole genome shotgun (WGS) entry which is preliminary data.</text>
</comment>
<evidence type="ECO:0000313" key="1">
    <source>
        <dbReference type="EMBL" id="GMS93028.1"/>
    </source>
</evidence>